<evidence type="ECO:0000256" key="5">
    <source>
        <dbReference type="ARBA" id="ARBA00023004"/>
    </source>
</evidence>
<dbReference type="GO" id="GO:0004748">
    <property type="term" value="F:ribonucleoside-diphosphate reductase activity, thioredoxin disulfide as acceptor"/>
    <property type="evidence" value="ECO:0007669"/>
    <property type="project" value="TreeGrafter"/>
</dbReference>
<evidence type="ECO:0000313" key="9">
    <source>
        <dbReference type="Proteomes" id="UP000269289"/>
    </source>
</evidence>
<dbReference type="SFLD" id="SFLDG01066">
    <property type="entry name" value="organic_radical-activating_enz"/>
    <property type="match status" value="1"/>
</dbReference>
<dbReference type="AlphaFoldDB" id="A0A3M2J6Z1"/>
<dbReference type="Pfam" id="PF13353">
    <property type="entry name" value="Fer4_12"/>
    <property type="match status" value="1"/>
</dbReference>
<protein>
    <recommendedName>
        <fullName evidence="7">Anaerobic ribonucleoside-triphosphate reductase-activating protein</fullName>
        <ecNumber evidence="7">1.97.1.-</ecNumber>
    </recommendedName>
</protein>
<dbReference type="SFLD" id="SFLDG01063">
    <property type="entry name" value="activating_enzymes__group_1"/>
    <property type="match status" value="1"/>
</dbReference>
<comment type="similarity">
    <text evidence="7">Belongs to the organic radical-activating enzymes family.</text>
</comment>
<dbReference type="EMBL" id="RFFI01000057">
    <property type="protein sequence ID" value="RMI09199.1"/>
    <property type="molecule type" value="Genomic_DNA"/>
</dbReference>
<dbReference type="EC" id="1.97.1.-" evidence="7"/>
<proteinExistence type="inferred from homology"/>
<dbReference type="InterPro" id="IPR013785">
    <property type="entry name" value="Aldolase_TIM"/>
</dbReference>
<keyword evidence="7" id="KW-0560">Oxidoreductase</keyword>
<dbReference type="SFLD" id="SFLDF00299">
    <property type="entry name" value="anaerobic_ribonucleoside-triph"/>
    <property type="match status" value="1"/>
</dbReference>
<evidence type="ECO:0000256" key="6">
    <source>
        <dbReference type="ARBA" id="ARBA00023014"/>
    </source>
</evidence>
<dbReference type="PIRSF" id="PIRSF000368">
    <property type="entry name" value="NrdG"/>
    <property type="match status" value="1"/>
</dbReference>
<dbReference type="CDD" id="cd01335">
    <property type="entry name" value="Radical_SAM"/>
    <property type="match status" value="1"/>
</dbReference>
<comment type="function">
    <text evidence="7">Activation of anaerobic ribonucleoside-triphosphate reductase under anaerobic conditions by generation of an organic free radical, using S-adenosylmethionine and reduced flavodoxin as cosubstrates to produce 5'-deoxy-adenosine.</text>
</comment>
<evidence type="ECO:0000256" key="2">
    <source>
        <dbReference type="ARBA" id="ARBA00022485"/>
    </source>
</evidence>
<organism evidence="8 9">
    <name type="scientific">Cellulomonas triticagri</name>
    <dbReference type="NCBI Taxonomy" id="2483352"/>
    <lineage>
        <taxon>Bacteria</taxon>
        <taxon>Bacillati</taxon>
        <taxon>Actinomycetota</taxon>
        <taxon>Actinomycetes</taxon>
        <taxon>Micrococcales</taxon>
        <taxon>Cellulomonadaceae</taxon>
        <taxon>Cellulomonas</taxon>
    </lineage>
</organism>
<keyword evidence="9" id="KW-1185">Reference proteome</keyword>
<dbReference type="Proteomes" id="UP000269289">
    <property type="component" value="Unassembled WGS sequence"/>
</dbReference>
<keyword evidence="3" id="KW-0949">S-adenosyl-L-methionine</keyword>
<keyword evidence="2" id="KW-0004">4Fe-4S</keyword>
<dbReference type="InterPro" id="IPR058240">
    <property type="entry name" value="rSAM_sf"/>
</dbReference>
<evidence type="ECO:0000256" key="4">
    <source>
        <dbReference type="ARBA" id="ARBA00022723"/>
    </source>
</evidence>
<comment type="cofactor">
    <cofactor evidence="1">
        <name>[4Fe-4S] cluster</name>
        <dbReference type="ChEBI" id="CHEBI:49883"/>
    </cofactor>
</comment>
<dbReference type="InterPro" id="IPR034457">
    <property type="entry name" value="Organic_radical-activating"/>
</dbReference>
<dbReference type="GO" id="GO:0043365">
    <property type="term" value="F:[formate-C-acetyltransferase]-activating enzyme activity"/>
    <property type="evidence" value="ECO:0007669"/>
    <property type="project" value="InterPro"/>
</dbReference>
<dbReference type="InterPro" id="IPR007197">
    <property type="entry name" value="rSAM"/>
</dbReference>
<evidence type="ECO:0000256" key="3">
    <source>
        <dbReference type="ARBA" id="ARBA00022691"/>
    </source>
</evidence>
<keyword evidence="4" id="KW-0479">Metal-binding</keyword>
<dbReference type="Gene3D" id="3.20.20.70">
    <property type="entry name" value="Aldolase class I"/>
    <property type="match status" value="1"/>
</dbReference>
<dbReference type="NCBIfam" id="TIGR02491">
    <property type="entry name" value="NrdG"/>
    <property type="match status" value="1"/>
</dbReference>
<dbReference type="SUPFAM" id="SSF102114">
    <property type="entry name" value="Radical SAM enzymes"/>
    <property type="match status" value="1"/>
</dbReference>
<keyword evidence="5" id="KW-0408">Iron</keyword>
<accession>A0A3M2J6Z1</accession>
<gene>
    <name evidence="8" type="primary">nrdG</name>
    <name evidence="8" type="ORF">EBM89_11395</name>
</gene>
<dbReference type="PANTHER" id="PTHR30352">
    <property type="entry name" value="PYRUVATE FORMATE-LYASE-ACTIVATING ENZYME"/>
    <property type="match status" value="1"/>
</dbReference>
<evidence type="ECO:0000256" key="1">
    <source>
        <dbReference type="ARBA" id="ARBA00001966"/>
    </source>
</evidence>
<reference evidence="8 9" key="1">
    <citation type="submission" date="2018-10" db="EMBL/GenBank/DDBJ databases">
        <title>Isolation, diversity and antifungal activity of actinobacteria from wheat.</title>
        <authorList>
            <person name="Han C."/>
        </authorList>
    </citation>
    <scope>NUCLEOTIDE SEQUENCE [LARGE SCALE GENOMIC DNA]</scope>
    <source>
        <strain evidence="8 9">NEAU-YY56</strain>
    </source>
</reference>
<evidence type="ECO:0000313" key="8">
    <source>
        <dbReference type="EMBL" id="RMI09199.1"/>
    </source>
</evidence>
<evidence type="ECO:0000256" key="7">
    <source>
        <dbReference type="PIRNR" id="PIRNR000368"/>
    </source>
</evidence>
<dbReference type="InterPro" id="IPR012837">
    <property type="entry name" value="NrdG"/>
</dbReference>
<comment type="caution">
    <text evidence="8">The sequence shown here is derived from an EMBL/GenBank/DDBJ whole genome shotgun (WGS) entry which is preliminary data.</text>
</comment>
<dbReference type="GO" id="GO:0051539">
    <property type="term" value="F:4 iron, 4 sulfur cluster binding"/>
    <property type="evidence" value="ECO:0007669"/>
    <property type="project" value="UniProtKB-KW"/>
</dbReference>
<dbReference type="SFLD" id="SFLDS00029">
    <property type="entry name" value="Radical_SAM"/>
    <property type="match status" value="1"/>
</dbReference>
<dbReference type="OrthoDB" id="9782387at2"/>
<dbReference type="GO" id="GO:0046872">
    <property type="term" value="F:metal ion binding"/>
    <property type="evidence" value="ECO:0007669"/>
    <property type="project" value="UniProtKB-KW"/>
</dbReference>
<keyword evidence="6" id="KW-0411">Iron-sulfur</keyword>
<dbReference type="PANTHER" id="PTHR30352:SF2">
    <property type="entry name" value="ANAEROBIC RIBONUCLEOSIDE-TRIPHOSPHATE REDUCTASE-ACTIVATING PROTEIN"/>
    <property type="match status" value="1"/>
</dbReference>
<name>A0A3M2J6Z1_9CELL</name>
<dbReference type="RefSeq" id="WP_122149545.1">
    <property type="nucleotide sequence ID" value="NZ_RFFI01000057.1"/>
</dbReference>
<sequence>MPGRDPLPTWRSDRLSQDRVADYKPFVMVDGEGVRCSLYVSGCPFACAGCFNEAAWSFRYGTPFDDALADRIAADLAHEAVQGLTLLGGEPFLNTGVCLRVVRRLRAAHGRAKDVWCWSGYTFEELLAWADRGHTDKADLLAEVDVLVDGRFDLDQRDLTLAFRGSRNQRVLDVPASLAAGAAVPWSGRVRTADAGVEQVDRRPLI</sequence>